<protein>
    <recommendedName>
        <fullName evidence="2">Type II secretion system protein H</fullName>
    </recommendedName>
    <alternativeName>
        <fullName evidence="10">General secretion pathway protein H</fullName>
    </alternativeName>
</protein>
<dbReference type="InterPro" id="IPR012902">
    <property type="entry name" value="N_methyl_site"/>
</dbReference>
<keyword evidence="4" id="KW-0488">Methylation</keyword>
<dbReference type="NCBIfam" id="TIGR02532">
    <property type="entry name" value="IV_pilin_GFxxxE"/>
    <property type="match status" value="1"/>
</dbReference>
<accession>A0A0N0M121</accession>
<dbReference type="Gene3D" id="3.55.40.10">
    <property type="entry name" value="minor pseudopilin epsh domain"/>
    <property type="match status" value="1"/>
</dbReference>
<keyword evidence="7 11" id="KW-1133">Transmembrane helix</keyword>
<keyword evidence="6 11" id="KW-0812">Transmembrane</keyword>
<organism evidence="13 14">
    <name type="scientific">Pseudoalteromonas porphyrae</name>
    <dbReference type="NCBI Taxonomy" id="187330"/>
    <lineage>
        <taxon>Bacteria</taxon>
        <taxon>Pseudomonadati</taxon>
        <taxon>Pseudomonadota</taxon>
        <taxon>Gammaproteobacteria</taxon>
        <taxon>Alteromonadales</taxon>
        <taxon>Pseudoalteromonadaceae</taxon>
        <taxon>Pseudoalteromonas</taxon>
    </lineage>
</organism>
<sequence length="182" mass="19772">MKNKQRGFTLLELMVTVAIVGILAAIAFWNSSDMLNKDRAENFLLDLKRNISFARAKASSTDEIVILCPVLESSVIAKATTIECSNDWADKNAIIVFVDANQDQGYDAGSDSILRVMDKVPLNNQLKFSGSNSLRFNTSGRVTTNPGDFVFCPSKSGENNKALSVSQSGTAMYLGDTTSNCQ</sequence>
<gene>
    <name evidence="13" type="ORF">ADS77_05520</name>
</gene>
<dbReference type="AlphaFoldDB" id="A0A0N0M121"/>
<evidence type="ECO:0000256" key="9">
    <source>
        <dbReference type="ARBA" id="ARBA00025772"/>
    </source>
</evidence>
<evidence type="ECO:0000256" key="1">
    <source>
        <dbReference type="ARBA" id="ARBA00004377"/>
    </source>
</evidence>
<dbReference type="RefSeq" id="WP_054453320.1">
    <property type="nucleotide sequence ID" value="NZ_LHPH01000004.1"/>
</dbReference>
<dbReference type="Proteomes" id="UP000037848">
    <property type="component" value="Unassembled WGS sequence"/>
</dbReference>
<dbReference type="STRING" id="187330.AMS58_11310"/>
<dbReference type="PATRIC" id="fig|187330.3.peg.2876"/>
<evidence type="ECO:0000313" key="13">
    <source>
        <dbReference type="EMBL" id="KPH64721.1"/>
    </source>
</evidence>
<evidence type="ECO:0000256" key="2">
    <source>
        <dbReference type="ARBA" id="ARBA00021549"/>
    </source>
</evidence>
<dbReference type="InterPro" id="IPR045584">
    <property type="entry name" value="Pilin-like"/>
</dbReference>
<dbReference type="GO" id="GO:0005886">
    <property type="term" value="C:plasma membrane"/>
    <property type="evidence" value="ECO:0007669"/>
    <property type="project" value="UniProtKB-SubCell"/>
</dbReference>
<evidence type="ECO:0000256" key="4">
    <source>
        <dbReference type="ARBA" id="ARBA00022481"/>
    </source>
</evidence>
<name>A0A0N0M121_9GAMM</name>
<proteinExistence type="inferred from homology"/>
<dbReference type="SUPFAM" id="SSF54523">
    <property type="entry name" value="Pili subunits"/>
    <property type="match status" value="1"/>
</dbReference>
<evidence type="ECO:0000256" key="3">
    <source>
        <dbReference type="ARBA" id="ARBA00022475"/>
    </source>
</evidence>
<keyword evidence="3" id="KW-1003">Cell membrane</keyword>
<comment type="caution">
    <text evidence="13">The sequence shown here is derived from an EMBL/GenBank/DDBJ whole genome shotgun (WGS) entry which is preliminary data.</text>
</comment>
<evidence type="ECO:0000256" key="10">
    <source>
        <dbReference type="ARBA" id="ARBA00030775"/>
    </source>
</evidence>
<evidence type="ECO:0000256" key="6">
    <source>
        <dbReference type="ARBA" id="ARBA00022692"/>
    </source>
</evidence>
<dbReference type="OrthoDB" id="5705058at2"/>
<comment type="subcellular location">
    <subcellularLocation>
        <location evidence="1">Cell inner membrane</location>
        <topology evidence="1">Single-pass membrane protein</topology>
    </subcellularLocation>
</comment>
<evidence type="ECO:0000313" key="14">
    <source>
        <dbReference type="Proteomes" id="UP000037848"/>
    </source>
</evidence>
<dbReference type="PROSITE" id="PS00409">
    <property type="entry name" value="PROKAR_NTER_METHYL"/>
    <property type="match status" value="1"/>
</dbReference>
<reference evidence="13 14" key="1">
    <citation type="submission" date="2015-08" db="EMBL/GenBank/DDBJ databases">
        <title>Draft Genome Sequence of Pseudoalteromonas porphyrae UCD-SED14.</title>
        <authorList>
            <person name="Coil D.A."/>
            <person name="Jospin G."/>
            <person name="Lee R.D."/>
            <person name="Eisen J.A."/>
        </authorList>
    </citation>
    <scope>NUCLEOTIDE SEQUENCE [LARGE SCALE GENOMIC DNA]</scope>
    <source>
        <strain evidence="13 14">UCD-SED14</strain>
    </source>
</reference>
<evidence type="ECO:0000256" key="8">
    <source>
        <dbReference type="ARBA" id="ARBA00023136"/>
    </source>
</evidence>
<dbReference type="GO" id="GO:0015628">
    <property type="term" value="P:protein secretion by the type II secretion system"/>
    <property type="evidence" value="ECO:0007669"/>
    <property type="project" value="InterPro"/>
</dbReference>
<feature type="domain" description="General secretion pathway GspH" evidence="12">
    <location>
        <begin position="47"/>
        <end position="169"/>
    </location>
</feature>
<dbReference type="Pfam" id="PF07963">
    <property type="entry name" value="N_methyl"/>
    <property type="match status" value="1"/>
</dbReference>
<evidence type="ECO:0000256" key="7">
    <source>
        <dbReference type="ARBA" id="ARBA00022989"/>
    </source>
</evidence>
<keyword evidence="8 11" id="KW-0472">Membrane</keyword>
<feature type="transmembrane region" description="Helical" evidence="11">
    <location>
        <begin position="7"/>
        <end position="29"/>
    </location>
</feature>
<dbReference type="Pfam" id="PF12019">
    <property type="entry name" value="GspH"/>
    <property type="match status" value="1"/>
</dbReference>
<keyword evidence="14" id="KW-1185">Reference proteome</keyword>
<dbReference type="InterPro" id="IPR022346">
    <property type="entry name" value="T2SS_GspH"/>
</dbReference>
<evidence type="ECO:0000256" key="5">
    <source>
        <dbReference type="ARBA" id="ARBA00022519"/>
    </source>
</evidence>
<dbReference type="EMBL" id="LHPH01000004">
    <property type="protein sequence ID" value="KPH64721.1"/>
    <property type="molecule type" value="Genomic_DNA"/>
</dbReference>
<evidence type="ECO:0000259" key="12">
    <source>
        <dbReference type="Pfam" id="PF12019"/>
    </source>
</evidence>
<evidence type="ECO:0000256" key="11">
    <source>
        <dbReference type="SAM" id="Phobius"/>
    </source>
</evidence>
<keyword evidence="5" id="KW-0997">Cell inner membrane</keyword>
<dbReference type="GO" id="GO:0015627">
    <property type="term" value="C:type II protein secretion system complex"/>
    <property type="evidence" value="ECO:0007669"/>
    <property type="project" value="InterPro"/>
</dbReference>
<comment type="similarity">
    <text evidence="9">Belongs to the GSP H family.</text>
</comment>